<protein>
    <submittedName>
        <fullName evidence="4">Uncharacterized protein</fullName>
    </submittedName>
</protein>
<dbReference type="Proteomes" id="UP001054889">
    <property type="component" value="Unassembled WGS sequence"/>
</dbReference>
<evidence type="ECO:0000313" key="5">
    <source>
        <dbReference type="Proteomes" id="UP001054889"/>
    </source>
</evidence>
<accession>A0AAV5F276</accession>
<comment type="similarity">
    <text evidence="1">Belongs to the plant acyltransferase family.</text>
</comment>
<reference evidence="4" key="1">
    <citation type="journal article" date="2018" name="DNA Res.">
        <title>Multiple hybrid de novo genome assembly of finger millet, an orphan allotetraploid crop.</title>
        <authorList>
            <person name="Hatakeyama M."/>
            <person name="Aluri S."/>
            <person name="Balachadran M.T."/>
            <person name="Sivarajan S.R."/>
            <person name="Patrignani A."/>
            <person name="Gruter S."/>
            <person name="Poveda L."/>
            <person name="Shimizu-Inatsugi R."/>
            <person name="Baeten J."/>
            <person name="Francoijs K.J."/>
            <person name="Nataraja K.N."/>
            <person name="Reddy Y.A.N."/>
            <person name="Phadnis S."/>
            <person name="Ravikumar R.L."/>
            <person name="Schlapbach R."/>
            <person name="Sreeman S.M."/>
            <person name="Shimizu K.K."/>
        </authorList>
    </citation>
    <scope>NUCLEOTIDE SEQUENCE</scope>
</reference>
<name>A0AAV5F276_ELECO</name>
<dbReference type="Pfam" id="PF02458">
    <property type="entry name" value="Transferase"/>
    <property type="match status" value="1"/>
</dbReference>
<dbReference type="PANTHER" id="PTHR31642">
    <property type="entry name" value="TRICHOTHECENE 3-O-ACETYLTRANSFERASE"/>
    <property type="match status" value="1"/>
</dbReference>
<evidence type="ECO:0000313" key="4">
    <source>
        <dbReference type="EMBL" id="GJN29045.1"/>
    </source>
</evidence>
<gene>
    <name evidence="4" type="primary">gb17236</name>
    <name evidence="4" type="ORF">PR202_gb17236</name>
</gene>
<keyword evidence="3" id="KW-0012">Acyltransferase</keyword>
<dbReference type="EMBL" id="BQKI01000081">
    <property type="protein sequence ID" value="GJN29045.1"/>
    <property type="molecule type" value="Genomic_DNA"/>
</dbReference>
<evidence type="ECO:0000256" key="1">
    <source>
        <dbReference type="ARBA" id="ARBA00009861"/>
    </source>
</evidence>
<dbReference type="InterPro" id="IPR050317">
    <property type="entry name" value="Plant_Fungal_Acyltransferase"/>
</dbReference>
<dbReference type="PANTHER" id="PTHR31642:SF160">
    <property type="entry name" value="HXXXD-TYPE ACYL-TRANSFERASE FAMILY PROTEIN"/>
    <property type="match status" value="1"/>
</dbReference>
<dbReference type="Gene3D" id="3.30.559.10">
    <property type="entry name" value="Chloramphenicol acetyltransferase-like domain"/>
    <property type="match status" value="2"/>
</dbReference>
<dbReference type="GO" id="GO:0016747">
    <property type="term" value="F:acyltransferase activity, transferring groups other than amino-acyl groups"/>
    <property type="evidence" value="ECO:0007669"/>
    <property type="project" value="TreeGrafter"/>
</dbReference>
<keyword evidence="2" id="KW-0808">Transferase</keyword>
<sequence>MGLLANNTAEDLRVRVLSRRLIKASDSSLKPHVLAVSNLDLLLRYMHHSAVCIYPPTTTHFDDVVAVFEAGLPSSLNHFFPFAGRMATNPCSGLPEVHCNNQGAELVVGEAGVPLGSLDYSSMTASLRKMPVPYGEDGLALSVQLVSFACGGFAVVWRTNHVLVDGSALALLVRAWAELARNSYRLPAGSRPHHDRSIFRPRSPPSYSASSVLTIVPDDYEQRILQISFVERLYHIKASDIARLRREASHDGDKLKRTTRVQAISAYLWKAHAAAASHTRCCMAWRVNGRWHTPAATQNYIGNVVSMIDREAGVQEVLQMPLPDVAAMVREVINAPSNDNHFQELMDWVEDHKAANKRFAETAMLGLESPTLRVSAMSPFQLDTDFGFGRAALGIGLSTSMVRFGSANVQILPSLGNDGSWIVRALVWPRLAAQLENANPCIFKPLTAEDLGLLAPQLQRSRI</sequence>
<evidence type="ECO:0000256" key="3">
    <source>
        <dbReference type="ARBA" id="ARBA00023315"/>
    </source>
</evidence>
<reference evidence="4" key="2">
    <citation type="submission" date="2021-12" db="EMBL/GenBank/DDBJ databases">
        <title>Resequencing data analysis of finger millet.</title>
        <authorList>
            <person name="Hatakeyama M."/>
            <person name="Aluri S."/>
            <person name="Balachadran M.T."/>
            <person name="Sivarajan S.R."/>
            <person name="Poveda L."/>
            <person name="Shimizu-Inatsugi R."/>
            <person name="Schlapbach R."/>
            <person name="Sreeman S.M."/>
            <person name="Shimizu K.K."/>
        </authorList>
    </citation>
    <scope>NUCLEOTIDE SEQUENCE</scope>
</reference>
<evidence type="ECO:0000256" key="2">
    <source>
        <dbReference type="ARBA" id="ARBA00022679"/>
    </source>
</evidence>
<proteinExistence type="inferred from homology"/>
<dbReference type="AlphaFoldDB" id="A0AAV5F276"/>
<dbReference type="InterPro" id="IPR023213">
    <property type="entry name" value="CAT-like_dom_sf"/>
</dbReference>
<comment type="caution">
    <text evidence="4">The sequence shown here is derived from an EMBL/GenBank/DDBJ whole genome shotgun (WGS) entry which is preliminary data.</text>
</comment>
<keyword evidence="5" id="KW-1185">Reference proteome</keyword>
<organism evidence="4 5">
    <name type="scientific">Eleusine coracana subsp. coracana</name>
    <dbReference type="NCBI Taxonomy" id="191504"/>
    <lineage>
        <taxon>Eukaryota</taxon>
        <taxon>Viridiplantae</taxon>
        <taxon>Streptophyta</taxon>
        <taxon>Embryophyta</taxon>
        <taxon>Tracheophyta</taxon>
        <taxon>Spermatophyta</taxon>
        <taxon>Magnoliopsida</taxon>
        <taxon>Liliopsida</taxon>
        <taxon>Poales</taxon>
        <taxon>Poaceae</taxon>
        <taxon>PACMAD clade</taxon>
        <taxon>Chloridoideae</taxon>
        <taxon>Cynodonteae</taxon>
        <taxon>Eleusininae</taxon>
        <taxon>Eleusine</taxon>
    </lineage>
</organism>